<evidence type="ECO:0000313" key="1">
    <source>
        <dbReference type="EMBL" id="NNU33696.1"/>
    </source>
</evidence>
<dbReference type="RefSeq" id="WP_175269380.1">
    <property type="nucleotide sequence ID" value="NZ_JABFCR010000017.1"/>
</dbReference>
<gene>
    <name evidence="1" type="ORF">HK413_05220</name>
</gene>
<dbReference type="Proteomes" id="UP000566071">
    <property type="component" value="Unassembled WGS sequence"/>
</dbReference>
<dbReference type="EMBL" id="JABFCR010000017">
    <property type="protein sequence ID" value="NNU33696.1"/>
    <property type="molecule type" value="Genomic_DNA"/>
</dbReference>
<comment type="caution">
    <text evidence="1">The sequence shown here is derived from an EMBL/GenBank/DDBJ whole genome shotgun (WGS) entry which is preliminary data.</text>
</comment>
<protein>
    <submittedName>
        <fullName evidence="1">Uncharacterized protein</fullName>
    </submittedName>
</protein>
<name>A0ABX1W210_9SPHI</name>
<evidence type="ECO:0000313" key="2">
    <source>
        <dbReference type="Proteomes" id="UP000566071"/>
    </source>
</evidence>
<reference evidence="1 2" key="1">
    <citation type="submission" date="2020-05" db="EMBL/GenBank/DDBJ databases">
        <authorList>
            <person name="Khan S.A."/>
            <person name="Jeon C.O."/>
            <person name="Chun B.H."/>
        </authorList>
    </citation>
    <scope>NUCLEOTIDE SEQUENCE [LARGE SCALE GENOMIC DNA]</scope>
    <source>
        <strain evidence="1 2">S1162</strain>
    </source>
</reference>
<keyword evidence="2" id="KW-1185">Reference proteome</keyword>
<organism evidence="1 2">
    <name type="scientific">Mucilaginibacter humi</name>
    <dbReference type="NCBI Taxonomy" id="2732510"/>
    <lineage>
        <taxon>Bacteria</taxon>
        <taxon>Pseudomonadati</taxon>
        <taxon>Bacteroidota</taxon>
        <taxon>Sphingobacteriia</taxon>
        <taxon>Sphingobacteriales</taxon>
        <taxon>Sphingobacteriaceae</taxon>
        <taxon>Mucilaginibacter</taxon>
    </lineage>
</organism>
<proteinExistence type="predicted"/>
<accession>A0ABX1W210</accession>
<sequence length="297" mass="34130">MRREVLAAGMTPLSIYYGPYTNSTTDLLNWKTFPYKQTDNTISFSNVLFTALGLPETRSDESTINMHQILRLLYIDQDTPTQNLFRLERFDLPLTRQTISEVLLGIYDDDLYNKRLALKLANKDYETKSREFDHLNRIFSLKTNSSSDLTSLQQEIEQTTFDLAGIDEKIIDLKSKVTVNVSKKSATELELIQSELTREKSAVSEISSSIQEYEVEILDSEQFINTINKRVVELTHSTLTRKVLGELPLTHCPHCLSKLDPVDKEHICILCKKPLNEEVEKANAKRLQQELEIRKGI</sequence>